<dbReference type="RefSeq" id="WP_268076553.1">
    <property type="nucleotide sequence ID" value="NZ_CP109966.1"/>
</dbReference>
<keyword evidence="2" id="KW-0614">Plasmid</keyword>
<organism evidence="2 3">
    <name type="scientific">Catenovulum adriaticum</name>
    <dbReference type="NCBI Taxonomy" id="2984846"/>
    <lineage>
        <taxon>Bacteria</taxon>
        <taxon>Pseudomonadati</taxon>
        <taxon>Pseudomonadota</taxon>
        <taxon>Gammaproteobacteria</taxon>
        <taxon>Alteromonadales</taxon>
        <taxon>Alteromonadaceae</taxon>
        <taxon>Catenovulum</taxon>
    </lineage>
</organism>
<feature type="signal peptide" evidence="1">
    <location>
        <begin position="1"/>
        <end position="23"/>
    </location>
</feature>
<protein>
    <submittedName>
        <fullName evidence="2">Uncharacterized protein</fullName>
    </submittedName>
</protein>
<geneLocation type="plasmid" evidence="2 3">
    <name>pCadTS8_1</name>
</geneLocation>
<dbReference type="InterPro" id="IPR013783">
    <property type="entry name" value="Ig-like_fold"/>
</dbReference>
<reference evidence="2" key="1">
    <citation type="submission" date="2022-10" db="EMBL/GenBank/DDBJ databases">
        <title>Catenovulum adriacola sp. nov. isolated in the Harbour of Susak.</title>
        <authorList>
            <person name="Schoch T."/>
            <person name="Reich S.J."/>
            <person name="Stoeferle S."/>
            <person name="Flaiz M."/>
            <person name="Kazda M."/>
            <person name="Riedel C.U."/>
            <person name="Duerre P."/>
        </authorList>
    </citation>
    <scope>NUCLEOTIDE SEQUENCE</scope>
    <source>
        <strain evidence="2">TS8</strain>
        <plasmid evidence="2">pCadTS8_1</plasmid>
    </source>
</reference>
<proteinExistence type="predicted"/>
<dbReference type="EMBL" id="CP109966">
    <property type="protein sequence ID" value="WAJ71831.1"/>
    <property type="molecule type" value="Genomic_DNA"/>
</dbReference>
<keyword evidence="1" id="KW-0732">Signal</keyword>
<name>A0ABY7AU80_9ALTE</name>
<evidence type="ECO:0000313" key="2">
    <source>
        <dbReference type="EMBL" id="WAJ71831.1"/>
    </source>
</evidence>
<evidence type="ECO:0000256" key="1">
    <source>
        <dbReference type="SAM" id="SignalP"/>
    </source>
</evidence>
<evidence type="ECO:0000313" key="3">
    <source>
        <dbReference type="Proteomes" id="UP001163726"/>
    </source>
</evidence>
<sequence>MNNNMSFKKVFLLPCIMSLSILAACSDEVETKDSSKQNMEQDITPEFFILTSKENVEPKDIVSIGSFVVEGIENEVKVTASGKLEFSVAGDDFSNTARMVRNGQTITARMLASDEYATRVTGVLTLGDYQASSSVTTKLSPTAKMPDAFSFASKNLTEFSAEQIILSDTVTVTGLTNALPISVSGGEFRLNDQPLSNLDGLSISNNDSLTLAVSGLNQIGDTATATVTVGEFETSFTATAMADVTPDDFVFTPVAGAKKSVWVESEVVTISGLNTQADVKIENGEFSIDDADYTNTARQVENGQRIKVRVMSSAQAGEIETANLTIGDVTKTFEVTTKADTAQPTTGILFPPKVGFSSGDSITVRASAEALEAGADIQSVKIIVKDINGNLLNEQAASLLSDGSWGASVSLTAGENLIYATATDTLDVTNEANPSLASVQIRKGDAADPYPAANGVDGNNIMFITTAVDIDEQTNQLFVTHRGANGAINRGVIKVDLATGTRSLFAGQFGGNSNTWNHSRGIFVDKGFVYPSAWQTDKIYKIPVDHSDSTTALGPDFEWVNTGIETGLNLTTQELSLDTDSNRVLLPTKDQKRIFEIDLTSGAVAQLSEDDIGFQPEQAVLIPAKGGRAAFFVILPSWANEIDDLFSMDYSGGAVSQWLANPDAAPVFVQPAVAGYDAKRDQLIVIDYTSKNPASTIPDVVYSVSLDGNQTITELSNDGANTLLRGDGMVVPSHSEYAFVTDTGLKGPDGQNLGGVLAIDLQTGERVFVTKE</sequence>
<gene>
    <name evidence="2" type="ORF">OLW01_15965</name>
</gene>
<dbReference type="SUPFAM" id="SSF63825">
    <property type="entry name" value="YWTD domain"/>
    <property type="match status" value="1"/>
</dbReference>
<feature type="chain" id="PRO_5045975998" evidence="1">
    <location>
        <begin position="24"/>
        <end position="772"/>
    </location>
</feature>
<keyword evidence="3" id="KW-1185">Reference proteome</keyword>
<accession>A0ABY7AU80</accession>
<dbReference type="Proteomes" id="UP001163726">
    <property type="component" value="Plasmid pCadTS8_1"/>
</dbReference>
<dbReference type="Gene3D" id="2.60.40.10">
    <property type="entry name" value="Immunoglobulins"/>
    <property type="match status" value="1"/>
</dbReference>